<sequence length="549" mass="59191">MNKFFTTSLLITALCAHCSYADIIDGKYGKNQVFYSQPTPPLPIAGQEFQLYNFTQAYADNNSVYDIAGGYVGFFYTNDNNKPIGIKLYVNGNTQTISPSGNIFGLEYDGFLYISGADQNGAITGTGTKTFISNSEGFKYGNSTSYIPTKNGAASLADLHAYRATPRILGEGEKIILLTINPKFLETVTAQNNKKAYGIAAVLDSSIAFLDDDAKGALDDVDGSHNSKAISKATDQLLPVFAGSSGYSILDIKEEAYHAVKSRNSIQKSYAQNGKELWVEPLYTTSKQNDQDNAPGHDMKAGGFICGFDTKLSEKILVGSALSYTTANINSNDAKDKLDADIYDIMLYGSYAFTPNNEISLTSSFASIKNKSSRSISIASLKRTASADYNGFAMSVGANFTNKTNIKKNIDVKVGVGIDYHNLKNDEYTETGANSLNLKTNAQSIDRFIPSLAVGGCYGFSENLSLEASLGIACNVFSGQSNVTSAFSEINNTEFKTEGLMHPSLCAKTGLSMAYKCNNSIDLSIGYSGGIWSGDLTEHTISFRASFKL</sequence>
<dbReference type="EMBL" id="JARGYT010000014">
    <property type="protein sequence ID" value="MDZ5761995.1"/>
    <property type="molecule type" value="Genomic_DNA"/>
</dbReference>
<evidence type="ECO:0000313" key="3">
    <source>
        <dbReference type="Proteomes" id="UP001293791"/>
    </source>
</evidence>
<proteinExistence type="predicted"/>
<evidence type="ECO:0000313" key="2">
    <source>
        <dbReference type="EMBL" id="MDZ5761995.1"/>
    </source>
</evidence>
<dbReference type="SMART" id="SM00869">
    <property type="entry name" value="Autotransporter"/>
    <property type="match status" value="1"/>
</dbReference>
<dbReference type="InterPro" id="IPR005546">
    <property type="entry name" value="Autotransporte_beta"/>
</dbReference>
<organism evidence="2 3">
    <name type="scientific">Candidatus Cyrtobacter comes</name>
    <dbReference type="NCBI Taxonomy" id="675776"/>
    <lineage>
        <taxon>Bacteria</taxon>
        <taxon>Pseudomonadati</taxon>
        <taxon>Pseudomonadota</taxon>
        <taxon>Alphaproteobacteria</taxon>
        <taxon>Rickettsiales</taxon>
        <taxon>Candidatus Midichloriaceae</taxon>
        <taxon>Candidatus Cyrtobacter</taxon>
    </lineage>
</organism>
<dbReference type="RefSeq" id="WP_322497489.1">
    <property type="nucleotide sequence ID" value="NZ_JARGYT010000014.1"/>
</dbReference>
<dbReference type="PROSITE" id="PS51208">
    <property type="entry name" value="AUTOTRANSPORTER"/>
    <property type="match status" value="1"/>
</dbReference>
<dbReference type="InterPro" id="IPR036709">
    <property type="entry name" value="Autotransporte_beta_dom_sf"/>
</dbReference>
<gene>
    <name evidence="2" type="ORF">Cyrtocomes_00360</name>
</gene>
<comment type="caution">
    <text evidence="2">The sequence shown here is derived from an EMBL/GenBank/DDBJ whole genome shotgun (WGS) entry which is preliminary data.</text>
</comment>
<name>A0ABU5L7Z3_9RICK</name>
<keyword evidence="3" id="KW-1185">Reference proteome</keyword>
<protein>
    <submittedName>
        <fullName evidence="2">Autotransporter outer membrane beta-barrel domain-containing protein</fullName>
    </submittedName>
</protein>
<dbReference type="Gene3D" id="2.40.128.130">
    <property type="entry name" value="Autotransporter beta-domain"/>
    <property type="match status" value="1"/>
</dbReference>
<accession>A0ABU5L7Z3</accession>
<feature type="domain" description="Autotransporter" evidence="1">
    <location>
        <begin position="270"/>
        <end position="549"/>
    </location>
</feature>
<reference evidence="2 3" key="1">
    <citation type="submission" date="2023-02" db="EMBL/GenBank/DDBJ databases">
        <title>Host association and intracellularity evolved multiple times independently in the Rickettsiales.</title>
        <authorList>
            <person name="Castelli M."/>
            <person name="Nardi T."/>
            <person name="Gammuto L."/>
            <person name="Bellinzona G."/>
            <person name="Sabaneyeva E."/>
            <person name="Potekhin A."/>
            <person name="Serra V."/>
            <person name="Petroni G."/>
            <person name="Sassera D."/>
        </authorList>
    </citation>
    <scope>NUCLEOTIDE SEQUENCE [LARGE SCALE GENOMIC DNA]</scope>
    <source>
        <strain evidence="2 3">BOD18</strain>
    </source>
</reference>
<dbReference type="Pfam" id="PF03797">
    <property type="entry name" value="Autotransporter"/>
    <property type="match status" value="1"/>
</dbReference>
<evidence type="ECO:0000259" key="1">
    <source>
        <dbReference type="PROSITE" id="PS51208"/>
    </source>
</evidence>
<dbReference type="Proteomes" id="UP001293791">
    <property type="component" value="Unassembled WGS sequence"/>
</dbReference>
<dbReference type="SUPFAM" id="SSF103515">
    <property type="entry name" value="Autotransporter"/>
    <property type="match status" value="1"/>
</dbReference>